<feature type="compositionally biased region" description="Acidic residues" evidence="1">
    <location>
        <begin position="37"/>
        <end position="54"/>
    </location>
</feature>
<name>A0A811BMJ7_9VIRU</name>
<evidence type="ECO:0000313" key="3">
    <source>
        <dbReference type="Proteomes" id="UP001253637"/>
    </source>
</evidence>
<sequence>MYAAAGDGNGQEHDNSDGRNSGGASMPIAAICNNNNNDDDDNDHNNGDSDDEDITSASARLRRIADKVEIIERTKAVVRRLQPRMPADDAQAQHRATLVDAEALLHYLAGRPLTGLEFDELRDGEVTNHLGGYHLEPLAEAHPHEAVVAWRFEESVIDTLVSAAYHVLLTTVMPEVHTAVPVDCVEDMTRLRGLIAQYAVPLVARSRRLDSGAATARP</sequence>
<feature type="region of interest" description="Disordered" evidence="1">
    <location>
        <begin position="1"/>
        <end position="54"/>
    </location>
</feature>
<dbReference type="EMBL" id="LC625835">
    <property type="protein sequence ID" value="BCU03043.1"/>
    <property type="molecule type" value="Genomic_DNA"/>
</dbReference>
<protein>
    <submittedName>
        <fullName evidence="2">Uncharacterized protein</fullName>
    </submittedName>
</protein>
<proteinExistence type="predicted"/>
<evidence type="ECO:0000256" key="1">
    <source>
        <dbReference type="SAM" id="MobiDB-lite"/>
    </source>
</evidence>
<organism evidence="2 3">
    <name type="scientific">Pandoravirus japonicus</name>
    <dbReference type="NCBI Taxonomy" id="2823154"/>
    <lineage>
        <taxon>Viruses</taxon>
        <taxon>Pandoravirus</taxon>
    </lineage>
</organism>
<accession>A0A811BMJ7</accession>
<evidence type="ECO:0000313" key="2">
    <source>
        <dbReference type="EMBL" id="BCU03043.1"/>
    </source>
</evidence>
<reference evidence="2" key="1">
    <citation type="submission" date="2021-04" db="EMBL/GenBank/DDBJ databases">
        <title>Draft Genome Sequence of Pandoravirus japonicus, Isolated from the Sabaishi River of Niigata, Japan.</title>
        <authorList>
            <person name="Hosokawa N."/>
            <person name="Takahashi H."/>
            <person name="Aoki K."/>
            <person name="Takemura M."/>
        </authorList>
    </citation>
    <scope>NUCLEOTIDE SEQUENCE</scope>
</reference>
<dbReference type="Proteomes" id="UP001253637">
    <property type="component" value="Segment"/>
</dbReference>